<evidence type="ECO:0000259" key="5">
    <source>
        <dbReference type="PROSITE" id="PS50111"/>
    </source>
</evidence>
<feature type="compositionally biased region" description="Polar residues" evidence="4">
    <location>
        <begin position="372"/>
        <end position="381"/>
    </location>
</feature>
<organism evidence="6 7">
    <name type="scientific">Cellvibrio fibrivorans</name>
    <dbReference type="NCBI Taxonomy" id="126350"/>
    <lineage>
        <taxon>Bacteria</taxon>
        <taxon>Pseudomonadati</taxon>
        <taxon>Pseudomonadota</taxon>
        <taxon>Gammaproteobacteria</taxon>
        <taxon>Cellvibrionales</taxon>
        <taxon>Cellvibrionaceae</taxon>
        <taxon>Cellvibrio</taxon>
    </lineage>
</organism>
<gene>
    <name evidence="6" type="ORF">J2X05_002787</name>
</gene>
<dbReference type="SMART" id="SM00283">
    <property type="entry name" value="MA"/>
    <property type="match status" value="1"/>
</dbReference>
<dbReference type="InterPro" id="IPR004089">
    <property type="entry name" value="MCPsignal_dom"/>
</dbReference>
<feature type="domain" description="Methyl-accepting transducer" evidence="5">
    <location>
        <begin position="89"/>
        <end position="267"/>
    </location>
</feature>
<comment type="caution">
    <text evidence="6">The sequence shown here is derived from an EMBL/GenBank/DDBJ whole genome shotgun (WGS) entry which is preliminary data.</text>
</comment>
<dbReference type="PANTHER" id="PTHR32089">
    <property type="entry name" value="METHYL-ACCEPTING CHEMOTAXIS PROTEIN MCPB"/>
    <property type="match status" value="1"/>
</dbReference>
<accession>A0ABU1UZX3</accession>
<dbReference type="PROSITE" id="PS50111">
    <property type="entry name" value="CHEMOTAXIS_TRANSDUC_2"/>
    <property type="match status" value="1"/>
</dbReference>
<dbReference type="RefSeq" id="WP_310073347.1">
    <property type="nucleotide sequence ID" value="NZ_JAVDVX010000005.1"/>
</dbReference>
<evidence type="ECO:0000256" key="2">
    <source>
        <dbReference type="ARBA" id="ARBA00023224"/>
    </source>
</evidence>
<evidence type="ECO:0000256" key="3">
    <source>
        <dbReference type="PROSITE-ProRule" id="PRU00284"/>
    </source>
</evidence>
<evidence type="ECO:0000256" key="4">
    <source>
        <dbReference type="SAM" id="MobiDB-lite"/>
    </source>
</evidence>
<evidence type="ECO:0000313" key="6">
    <source>
        <dbReference type="EMBL" id="MDR7090761.1"/>
    </source>
</evidence>
<evidence type="ECO:0000256" key="1">
    <source>
        <dbReference type="ARBA" id="ARBA00004370"/>
    </source>
</evidence>
<sequence>MESMELDALMQVKSLWLIAIALLGGGLLAIYLHPLAGPVFVSAVLGYALVPADNNKSANPIQDQATSPVNAPVVLSETSMVINEVVQESMSNLVAQIGIQSDAVNTLSTAFQGIKSLLEEQQKSVKSLLQDVSDDNSNDAISQSMSNFADSTYELLNRFVDTTVTMSASFMELVEKVGSISEKMPKALKALQDIDQIASQTNLLALNAAIEAARAGESGRGFAVVADEVRALSNRSAGFSLAIQTQLREIALGIDDLKDTVSEVASQDMTYVLQVKSKMKLVSDNLIQRAERDRQVTKQMEPIVSDLVFQLHKAIRALQFEDMSTQNMRYIIQRLEELIPLTTSLAASHNNFSQLTNELIRYKETNTRQKHNPVSASSVESGSVDLF</sequence>
<dbReference type="Pfam" id="PF00015">
    <property type="entry name" value="MCPsignal"/>
    <property type="match status" value="1"/>
</dbReference>
<keyword evidence="7" id="KW-1185">Reference proteome</keyword>
<feature type="region of interest" description="Disordered" evidence="4">
    <location>
        <begin position="366"/>
        <end position="387"/>
    </location>
</feature>
<dbReference type="PANTHER" id="PTHR32089:SF41">
    <property type="entry name" value="METHYL-ACCEPTING CHEMOTAXIS PROTEIN"/>
    <property type="match status" value="1"/>
</dbReference>
<dbReference type="Proteomes" id="UP001253595">
    <property type="component" value="Unassembled WGS sequence"/>
</dbReference>
<keyword evidence="2 3" id="KW-0807">Transducer</keyword>
<proteinExistence type="predicted"/>
<dbReference type="Gene3D" id="1.10.287.950">
    <property type="entry name" value="Methyl-accepting chemotaxis protein"/>
    <property type="match status" value="1"/>
</dbReference>
<dbReference type="SUPFAM" id="SSF58104">
    <property type="entry name" value="Methyl-accepting chemotaxis protein (MCP) signaling domain"/>
    <property type="match status" value="1"/>
</dbReference>
<name>A0ABU1UZX3_9GAMM</name>
<reference evidence="6 7" key="1">
    <citation type="submission" date="2023-07" db="EMBL/GenBank/DDBJ databases">
        <title>Sorghum-associated microbial communities from plants grown in Nebraska, USA.</title>
        <authorList>
            <person name="Schachtman D."/>
        </authorList>
    </citation>
    <scope>NUCLEOTIDE SEQUENCE [LARGE SCALE GENOMIC DNA]</scope>
    <source>
        <strain evidence="6 7">BE190</strain>
    </source>
</reference>
<evidence type="ECO:0000313" key="7">
    <source>
        <dbReference type="Proteomes" id="UP001253595"/>
    </source>
</evidence>
<comment type="subcellular location">
    <subcellularLocation>
        <location evidence="1">Membrane</location>
    </subcellularLocation>
</comment>
<dbReference type="EMBL" id="JAVDVX010000005">
    <property type="protein sequence ID" value="MDR7090761.1"/>
    <property type="molecule type" value="Genomic_DNA"/>
</dbReference>
<protein>
    <submittedName>
        <fullName evidence="6">Methyl-accepting chemotaxis protein</fullName>
    </submittedName>
</protein>